<dbReference type="Pfam" id="PF01940">
    <property type="entry name" value="DUF92"/>
    <property type="match status" value="1"/>
</dbReference>
<organism evidence="7 8">
    <name type="scientific">Acanthamoeba castellanii (strain ATCC 30010 / Neff)</name>
    <dbReference type="NCBI Taxonomy" id="1257118"/>
    <lineage>
        <taxon>Eukaryota</taxon>
        <taxon>Amoebozoa</taxon>
        <taxon>Discosea</taxon>
        <taxon>Longamoebia</taxon>
        <taxon>Centramoebida</taxon>
        <taxon>Acanthamoebidae</taxon>
        <taxon>Acanthamoeba</taxon>
    </lineage>
</organism>
<dbReference type="PANTHER" id="PTHR13353:SF5">
    <property type="entry name" value="TRANSMEMBRANE PROTEIN 19"/>
    <property type="match status" value="1"/>
</dbReference>
<evidence type="ECO:0000256" key="1">
    <source>
        <dbReference type="ARBA" id="ARBA00004141"/>
    </source>
</evidence>
<feature type="transmembrane region" description="Helical" evidence="6">
    <location>
        <begin position="209"/>
        <end position="231"/>
    </location>
</feature>
<name>L8H3N9_ACACF</name>
<feature type="transmembrane region" description="Helical" evidence="6">
    <location>
        <begin position="177"/>
        <end position="197"/>
    </location>
</feature>
<keyword evidence="4 6" id="KW-1133">Transmembrane helix</keyword>
<gene>
    <name evidence="7" type="ORF">ACA1_133430</name>
</gene>
<dbReference type="STRING" id="1257118.L8H3N9"/>
<dbReference type="Proteomes" id="UP000011083">
    <property type="component" value="Unassembled WGS sequence"/>
</dbReference>
<dbReference type="RefSeq" id="XP_004341930.1">
    <property type="nucleotide sequence ID" value="XM_004341882.1"/>
</dbReference>
<dbReference type="OrthoDB" id="30881at2759"/>
<evidence type="ECO:0000313" key="8">
    <source>
        <dbReference type="Proteomes" id="UP000011083"/>
    </source>
</evidence>
<evidence type="ECO:0000256" key="6">
    <source>
        <dbReference type="SAM" id="Phobius"/>
    </source>
</evidence>
<keyword evidence="5 6" id="KW-0472">Membrane</keyword>
<dbReference type="AlphaFoldDB" id="L8H3N9"/>
<protein>
    <submittedName>
        <fullName evidence="7">Integral membrane family protein</fullName>
    </submittedName>
</protein>
<dbReference type="KEGG" id="acan:ACA1_133430"/>
<evidence type="ECO:0000256" key="5">
    <source>
        <dbReference type="ARBA" id="ARBA00023136"/>
    </source>
</evidence>
<evidence type="ECO:0000256" key="3">
    <source>
        <dbReference type="ARBA" id="ARBA00022692"/>
    </source>
</evidence>
<proteinExistence type="inferred from homology"/>
<dbReference type="VEuPathDB" id="AmoebaDB:ACA1_133430"/>
<comment type="subcellular location">
    <subcellularLocation>
        <location evidence="1">Membrane</location>
        <topology evidence="1">Multi-pass membrane protein</topology>
    </subcellularLocation>
</comment>
<dbReference type="PANTHER" id="PTHR13353">
    <property type="entry name" value="TRANSMEMBRANE PROTEIN 19"/>
    <property type="match status" value="1"/>
</dbReference>
<sequence>MEWLGHAMVSVAFSVAFSYAGYRKRSLDASGGLAAFVVGLLTCLAGYRFAAVLILFFISSSFLTKLSPHKKRKIEADFKEGGQRDWLQVVANALLGTLLCVVWLQAVGVGDRYFLDFGAQPVPSLILAAFLGHYACCNGDTWASELGVLAKGSPVLITTFKQVPKGTNGALSPLGTAASLGGGLFLGLVFFISSALFCVEPTSAPQWPVILVGGFAGFVGSLLDSLLGATLQYSGFCSRQQKVVSQPGPTVKHLTGADLLTNGQVNFVSALLTAPLTAAVTYAVMA</sequence>
<accession>L8H3N9</accession>
<dbReference type="OMA" id="MSSFACC"/>
<reference evidence="7 8" key="1">
    <citation type="journal article" date="2013" name="Genome Biol.">
        <title>Genome of Acanthamoeba castellanii highlights extensive lateral gene transfer and early evolution of tyrosine kinase signaling.</title>
        <authorList>
            <person name="Clarke M."/>
            <person name="Lohan A.J."/>
            <person name="Liu B."/>
            <person name="Lagkouvardos I."/>
            <person name="Roy S."/>
            <person name="Zafar N."/>
            <person name="Bertelli C."/>
            <person name="Schilde C."/>
            <person name="Kianianmomeni A."/>
            <person name="Burglin T.R."/>
            <person name="Frech C."/>
            <person name="Turcotte B."/>
            <person name="Kopec K.O."/>
            <person name="Synnott J.M."/>
            <person name="Choo C."/>
            <person name="Paponov I."/>
            <person name="Finkler A."/>
            <person name="Soon Heng Tan C."/>
            <person name="Hutchins A.P."/>
            <person name="Weinmeier T."/>
            <person name="Rattei T."/>
            <person name="Chu J.S."/>
            <person name="Gimenez G."/>
            <person name="Irimia M."/>
            <person name="Rigden D.J."/>
            <person name="Fitzpatrick D.A."/>
            <person name="Lorenzo-Morales J."/>
            <person name="Bateman A."/>
            <person name="Chiu C.H."/>
            <person name="Tang P."/>
            <person name="Hegemann P."/>
            <person name="Fromm H."/>
            <person name="Raoult D."/>
            <person name="Greub G."/>
            <person name="Miranda-Saavedra D."/>
            <person name="Chen N."/>
            <person name="Nash P."/>
            <person name="Ginger M.L."/>
            <person name="Horn M."/>
            <person name="Schaap P."/>
            <person name="Caler L."/>
            <person name="Loftus B."/>
        </authorList>
    </citation>
    <scope>NUCLEOTIDE SEQUENCE [LARGE SCALE GENOMIC DNA]</scope>
    <source>
        <strain evidence="7 8">Neff</strain>
    </source>
</reference>
<keyword evidence="3 6" id="KW-0812">Transmembrane</keyword>
<feature type="transmembrane region" description="Helical" evidence="6">
    <location>
        <begin position="34"/>
        <end position="64"/>
    </location>
</feature>
<dbReference type="InterPro" id="IPR002794">
    <property type="entry name" value="DUF92_TMEM19"/>
</dbReference>
<dbReference type="GO" id="GO:0016020">
    <property type="term" value="C:membrane"/>
    <property type="evidence" value="ECO:0007669"/>
    <property type="project" value="UniProtKB-SubCell"/>
</dbReference>
<comment type="similarity">
    <text evidence="2">Belongs to the TMEM19 family.</text>
</comment>
<evidence type="ECO:0000313" key="7">
    <source>
        <dbReference type="EMBL" id="ELR19830.1"/>
    </source>
</evidence>
<evidence type="ECO:0000256" key="4">
    <source>
        <dbReference type="ARBA" id="ARBA00022989"/>
    </source>
</evidence>
<evidence type="ECO:0000256" key="2">
    <source>
        <dbReference type="ARBA" id="ARBA00009012"/>
    </source>
</evidence>
<keyword evidence="8" id="KW-1185">Reference proteome</keyword>
<dbReference type="GeneID" id="14920662"/>
<dbReference type="EMBL" id="KB007930">
    <property type="protein sequence ID" value="ELR19830.1"/>
    <property type="molecule type" value="Genomic_DNA"/>
</dbReference>
<feature type="transmembrane region" description="Helical" evidence="6">
    <location>
        <begin position="85"/>
        <end position="106"/>
    </location>
</feature>